<evidence type="ECO:0008006" key="5">
    <source>
        <dbReference type="Google" id="ProtNLM"/>
    </source>
</evidence>
<evidence type="ECO:0000313" key="4">
    <source>
        <dbReference type="Proteomes" id="UP000014160"/>
    </source>
</evidence>
<dbReference type="EMBL" id="AJDQ01000003">
    <property type="protein sequence ID" value="EOI58558.1"/>
    <property type="molecule type" value="Genomic_DNA"/>
</dbReference>
<dbReference type="EMBL" id="ASWH01000002">
    <property type="protein sequence ID" value="EOW79590.1"/>
    <property type="molecule type" value="Genomic_DNA"/>
</dbReference>
<reference evidence="1 3" key="1">
    <citation type="submission" date="2013-02" db="EMBL/GenBank/DDBJ databases">
        <title>The Genome Sequence of Enterococcus gilvus ATCC BAA-350.</title>
        <authorList>
            <consortium name="The Broad Institute Genome Sequencing Platform"/>
            <consortium name="The Broad Institute Genome Sequencing Center for Infectious Disease"/>
            <person name="Earl A.M."/>
            <person name="Gilmore M.S."/>
            <person name="Lebreton F."/>
            <person name="Walker B."/>
            <person name="Young S.K."/>
            <person name="Zeng Q."/>
            <person name="Gargeya S."/>
            <person name="Fitzgerald M."/>
            <person name="Haas B."/>
            <person name="Abouelleil A."/>
            <person name="Alvarado L."/>
            <person name="Arachchi H.M."/>
            <person name="Berlin A.M."/>
            <person name="Chapman S.B."/>
            <person name="Dewar J."/>
            <person name="Goldberg J."/>
            <person name="Griggs A."/>
            <person name="Gujja S."/>
            <person name="Hansen M."/>
            <person name="Howarth C."/>
            <person name="Imamovic A."/>
            <person name="Larimer J."/>
            <person name="McCowan C."/>
            <person name="Murphy C."/>
            <person name="Neiman D."/>
            <person name="Pearson M."/>
            <person name="Priest M."/>
            <person name="Roberts A."/>
            <person name="Saif S."/>
            <person name="Shea T."/>
            <person name="Sisk P."/>
            <person name="Sykes S."/>
            <person name="Wortman J."/>
            <person name="Nusbaum C."/>
            <person name="Birren B."/>
        </authorList>
    </citation>
    <scope>NUCLEOTIDE SEQUENCE [LARGE SCALE GENOMIC DNA]</scope>
    <source>
        <strain evidence="1 3">ATCC BAA-350</strain>
    </source>
</reference>
<dbReference type="GeneID" id="301216306"/>
<dbReference type="eggNOG" id="ENOG50306R0">
    <property type="taxonomic scope" value="Bacteria"/>
</dbReference>
<gene>
    <name evidence="2" type="ORF">I592_03730</name>
    <name evidence="1" type="ORF">UKC_00631</name>
</gene>
<dbReference type="Proteomes" id="UP000013750">
    <property type="component" value="Unassembled WGS sequence"/>
</dbReference>
<reference evidence="2 4" key="2">
    <citation type="submission" date="2013-03" db="EMBL/GenBank/DDBJ databases">
        <title>The Genome Sequence of Enterococcus gilvus ATCC BAA-350 (PacBio/Illumina hybrid assembly).</title>
        <authorList>
            <consortium name="The Broad Institute Genomics Platform"/>
            <consortium name="The Broad Institute Genome Sequencing Center for Infectious Disease"/>
            <person name="Earl A."/>
            <person name="Russ C."/>
            <person name="Gilmore M."/>
            <person name="Surin D."/>
            <person name="Walker B."/>
            <person name="Young S."/>
            <person name="Zeng Q."/>
            <person name="Gargeya S."/>
            <person name="Fitzgerald M."/>
            <person name="Haas B."/>
            <person name="Abouelleil A."/>
            <person name="Allen A.W."/>
            <person name="Alvarado L."/>
            <person name="Arachchi H.M."/>
            <person name="Berlin A.M."/>
            <person name="Chapman S.B."/>
            <person name="Gainer-Dewar J."/>
            <person name="Goldberg J."/>
            <person name="Griggs A."/>
            <person name="Gujja S."/>
            <person name="Hansen M."/>
            <person name="Howarth C."/>
            <person name="Imamovic A."/>
            <person name="Ireland A."/>
            <person name="Larimer J."/>
            <person name="McCowan C."/>
            <person name="Murphy C."/>
            <person name="Pearson M."/>
            <person name="Poon T.W."/>
            <person name="Priest M."/>
            <person name="Roberts A."/>
            <person name="Saif S."/>
            <person name="Shea T."/>
            <person name="Sisk P."/>
            <person name="Sykes S."/>
            <person name="Wortman J."/>
            <person name="Nusbaum C."/>
            <person name="Birren B."/>
        </authorList>
    </citation>
    <scope>NUCLEOTIDE SEQUENCE [LARGE SCALE GENOMIC DNA]</scope>
    <source>
        <strain evidence="2 4">ATCC BAA-350</strain>
    </source>
</reference>
<protein>
    <recommendedName>
        <fullName evidence="5">Methanol dehydrogenase</fullName>
    </recommendedName>
</protein>
<dbReference type="Proteomes" id="UP000014160">
    <property type="component" value="Unassembled WGS sequence"/>
</dbReference>
<accession>R2XVI6</accession>
<sequence>MKKNLLKAGISFGLVTLGILYAGKKTGLLEDDSSLYDEYDSTKEMNH</sequence>
<evidence type="ECO:0000313" key="3">
    <source>
        <dbReference type="Proteomes" id="UP000013750"/>
    </source>
</evidence>
<organism evidence="1 3">
    <name type="scientific">Enterococcus gilvus ATCC BAA-350</name>
    <dbReference type="NCBI Taxonomy" id="1158614"/>
    <lineage>
        <taxon>Bacteria</taxon>
        <taxon>Bacillati</taxon>
        <taxon>Bacillota</taxon>
        <taxon>Bacilli</taxon>
        <taxon>Lactobacillales</taxon>
        <taxon>Enterococcaceae</taxon>
        <taxon>Enterococcus</taxon>
    </lineage>
</organism>
<comment type="caution">
    <text evidence="1">The sequence shown here is derived from an EMBL/GenBank/DDBJ whole genome shotgun (WGS) entry which is preliminary data.</text>
</comment>
<evidence type="ECO:0000313" key="2">
    <source>
        <dbReference type="EMBL" id="EOW79590.1"/>
    </source>
</evidence>
<proteinExistence type="predicted"/>
<dbReference type="PATRIC" id="fig|1158614.3.peg.651"/>
<name>R2XVI6_9ENTE</name>
<keyword evidence="4" id="KW-1185">Reference proteome</keyword>
<dbReference type="HOGENOM" id="CLU_199633_1_0_9"/>
<dbReference type="AlphaFoldDB" id="R2XVI6"/>
<dbReference type="RefSeq" id="WP_010779080.1">
    <property type="nucleotide sequence ID" value="NZ_ASWH01000002.1"/>
</dbReference>
<evidence type="ECO:0000313" key="1">
    <source>
        <dbReference type="EMBL" id="EOI58558.1"/>
    </source>
</evidence>